<evidence type="ECO:0000313" key="2">
    <source>
        <dbReference type="EMBL" id="EAX98487.1"/>
    </source>
</evidence>
<dbReference type="KEGG" id="tva:75665744"/>
<dbReference type="VEuPathDB" id="TrichDB:TVAGG3_0664150"/>
<evidence type="ECO:0000313" key="3">
    <source>
        <dbReference type="Proteomes" id="UP000001542"/>
    </source>
</evidence>
<dbReference type="EMBL" id="DS113673">
    <property type="protein sequence ID" value="EAX98487.1"/>
    <property type="molecule type" value="Genomic_DNA"/>
</dbReference>
<organism evidence="2 3">
    <name type="scientific">Trichomonas vaginalis (strain ATCC PRA-98 / G3)</name>
    <dbReference type="NCBI Taxonomy" id="412133"/>
    <lineage>
        <taxon>Eukaryota</taxon>
        <taxon>Metamonada</taxon>
        <taxon>Parabasalia</taxon>
        <taxon>Trichomonadida</taxon>
        <taxon>Trichomonadidae</taxon>
        <taxon>Trichomonas</taxon>
    </lineage>
</organism>
<name>A2F9B5_TRIV3</name>
<keyword evidence="3" id="KW-1185">Reference proteome</keyword>
<proteinExistence type="predicted"/>
<accession>A2F9B5</accession>
<reference evidence="2" key="1">
    <citation type="submission" date="2006-10" db="EMBL/GenBank/DDBJ databases">
        <authorList>
            <person name="Amadeo P."/>
            <person name="Zhao Q."/>
            <person name="Wortman J."/>
            <person name="Fraser-Liggett C."/>
            <person name="Carlton J."/>
        </authorList>
    </citation>
    <scope>NUCLEOTIDE SEQUENCE</scope>
    <source>
        <strain evidence="2">G3</strain>
    </source>
</reference>
<dbReference type="AlphaFoldDB" id="A2F9B5"/>
<gene>
    <name evidence="2" type="ORF">TVAG_354250</name>
</gene>
<dbReference type="RefSeq" id="XP_001311417.1">
    <property type="nucleotide sequence ID" value="XM_001311416.1"/>
</dbReference>
<protein>
    <submittedName>
        <fullName evidence="2">Uncharacterized protein</fullName>
    </submittedName>
</protein>
<dbReference type="Proteomes" id="UP000001542">
    <property type="component" value="Unassembled WGS sequence"/>
</dbReference>
<feature type="region of interest" description="Disordered" evidence="1">
    <location>
        <begin position="40"/>
        <end position="69"/>
    </location>
</feature>
<dbReference type="InParanoid" id="A2F9B5"/>
<sequence length="69" mass="7692">MSSSPSEQKNREFLDFGKGQKRYGQKFFDSAEWAKKLKDNSNANTEGEIKPVYSEPAIIAETPPSPIVA</sequence>
<evidence type="ECO:0000256" key="1">
    <source>
        <dbReference type="SAM" id="MobiDB-lite"/>
    </source>
</evidence>
<dbReference type="VEuPathDB" id="TrichDB:TVAG_354250"/>
<reference evidence="2" key="2">
    <citation type="journal article" date="2007" name="Science">
        <title>Draft genome sequence of the sexually transmitted pathogen Trichomonas vaginalis.</title>
        <authorList>
            <person name="Carlton J.M."/>
            <person name="Hirt R.P."/>
            <person name="Silva J.C."/>
            <person name="Delcher A.L."/>
            <person name="Schatz M."/>
            <person name="Zhao Q."/>
            <person name="Wortman J.R."/>
            <person name="Bidwell S.L."/>
            <person name="Alsmark U.C.M."/>
            <person name="Besteiro S."/>
            <person name="Sicheritz-Ponten T."/>
            <person name="Noel C.J."/>
            <person name="Dacks J.B."/>
            <person name="Foster P.G."/>
            <person name="Simillion C."/>
            <person name="Van de Peer Y."/>
            <person name="Miranda-Saavedra D."/>
            <person name="Barton G.J."/>
            <person name="Westrop G.D."/>
            <person name="Mueller S."/>
            <person name="Dessi D."/>
            <person name="Fiori P.L."/>
            <person name="Ren Q."/>
            <person name="Paulsen I."/>
            <person name="Zhang H."/>
            <person name="Bastida-Corcuera F.D."/>
            <person name="Simoes-Barbosa A."/>
            <person name="Brown M.T."/>
            <person name="Hayes R.D."/>
            <person name="Mukherjee M."/>
            <person name="Okumura C.Y."/>
            <person name="Schneider R."/>
            <person name="Smith A.J."/>
            <person name="Vanacova S."/>
            <person name="Villalvazo M."/>
            <person name="Haas B.J."/>
            <person name="Pertea M."/>
            <person name="Feldblyum T.V."/>
            <person name="Utterback T.R."/>
            <person name="Shu C.L."/>
            <person name="Osoegawa K."/>
            <person name="de Jong P.J."/>
            <person name="Hrdy I."/>
            <person name="Horvathova L."/>
            <person name="Zubacova Z."/>
            <person name="Dolezal P."/>
            <person name="Malik S.B."/>
            <person name="Logsdon J.M. Jr."/>
            <person name="Henze K."/>
            <person name="Gupta A."/>
            <person name="Wang C.C."/>
            <person name="Dunne R.L."/>
            <person name="Upcroft J.A."/>
            <person name="Upcroft P."/>
            <person name="White O."/>
            <person name="Salzberg S.L."/>
            <person name="Tang P."/>
            <person name="Chiu C.-H."/>
            <person name="Lee Y.-S."/>
            <person name="Embley T.M."/>
            <person name="Coombs G.H."/>
            <person name="Mottram J.C."/>
            <person name="Tachezy J."/>
            <person name="Fraser-Liggett C.M."/>
            <person name="Johnson P.J."/>
        </authorList>
    </citation>
    <scope>NUCLEOTIDE SEQUENCE [LARGE SCALE GENOMIC DNA]</scope>
    <source>
        <strain evidence="2">G3</strain>
    </source>
</reference>